<dbReference type="Gene3D" id="2.60.40.1180">
    <property type="entry name" value="Golgi alpha-mannosidase II"/>
    <property type="match status" value="1"/>
</dbReference>
<protein>
    <submittedName>
        <fullName evidence="4">1,3-beta-galactosyl-N-acetylhexosamine phosphorylase</fullName>
        <ecNumber evidence="4">2.4.1.211</ecNumber>
    </submittedName>
</protein>
<reference evidence="4 5" key="1">
    <citation type="submission" date="2023-10" db="EMBL/GenBank/DDBJ databases">
        <title>A novel Glycoside Hydrolase 43-Like Enzyme from Clostrdium boliviensis is an Endo-xylanase, and a Candidate for Xylooligosaccharides Production from Different Xylan Substrates.</title>
        <authorList>
            <person name="Alvarez M.T."/>
            <person name="Rocabado-Villegas L.R."/>
            <person name="Salas-Veizaga D.M."/>
            <person name="Linares-Pasten J.A."/>
            <person name="Gudmundsdottir E.E."/>
            <person name="Hreggvidsson G.O."/>
            <person name="Adlercreutz P."/>
            <person name="Nordberg Karlsson E."/>
        </authorList>
    </citation>
    <scope>NUCLEOTIDE SEQUENCE [LARGE SCALE GENOMIC DNA]</scope>
    <source>
        <strain evidence="4 5">E-1</strain>
    </source>
</reference>
<keyword evidence="4" id="KW-0808">Transferase</keyword>
<keyword evidence="4" id="KW-0328">Glycosyltransferase</keyword>
<feature type="domain" description="Lacto-N-biose phosphorylase central" evidence="2">
    <location>
        <begin position="449"/>
        <end position="657"/>
    </location>
</feature>
<dbReference type="Gene3D" id="3.20.20.80">
    <property type="entry name" value="Glycosidases"/>
    <property type="match status" value="1"/>
</dbReference>
<dbReference type="InterPro" id="IPR012711">
    <property type="entry name" value="Lacto-N-biose_phosphorylase"/>
</dbReference>
<dbReference type="InterPro" id="IPR035363">
    <property type="entry name" value="LBP_M"/>
</dbReference>
<dbReference type="Pfam" id="PF17386">
    <property type="entry name" value="LBP_C"/>
    <property type="match status" value="1"/>
</dbReference>
<evidence type="ECO:0000313" key="4">
    <source>
        <dbReference type="EMBL" id="MDW2797248.1"/>
    </source>
</evidence>
<feature type="domain" description="Lacto-N-biose phosphorylase-like N-terminal TIM barrel" evidence="1">
    <location>
        <begin position="7"/>
        <end position="444"/>
    </location>
</feature>
<evidence type="ECO:0000259" key="2">
    <source>
        <dbReference type="Pfam" id="PF17385"/>
    </source>
</evidence>
<name>A0ABU4GJZ0_9CLOT</name>
<dbReference type="EC" id="2.4.1.211" evidence="4"/>
<accession>A0ABU4GJZ0</accession>
<dbReference type="InterPro" id="IPR029062">
    <property type="entry name" value="Class_I_gatase-like"/>
</dbReference>
<dbReference type="SUPFAM" id="SSF52317">
    <property type="entry name" value="Class I glutamine amidotransferase-like"/>
    <property type="match status" value="1"/>
</dbReference>
<dbReference type="RefSeq" id="WP_318063503.1">
    <property type="nucleotide sequence ID" value="NZ_JAWONS010000109.1"/>
</dbReference>
<dbReference type="GO" id="GO:0050500">
    <property type="term" value="F:1,3-beta-galactosyl-N-acetylhexosamine phosphorylase activity"/>
    <property type="evidence" value="ECO:0007669"/>
    <property type="project" value="UniProtKB-EC"/>
</dbReference>
<keyword evidence="5" id="KW-1185">Reference proteome</keyword>
<dbReference type="Proteomes" id="UP001276854">
    <property type="component" value="Unassembled WGS sequence"/>
</dbReference>
<comment type="caution">
    <text evidence="4">The sequence shown here is derived from an EMBL/GenBank/DDBJ whole genome shotgun (WGS) entry which is preliminary data.</text>
</comment>
<dbReference type="InterPro" id="IPR035080">
    <property type="entry name" value="Lact_bio_phlase-like_N"/>
</dbReference>
<dbReference type="EMBL" id="JAWONS010000109">
    <property type="protein sequence ID" value="MDW2797248.1"/>
    <property type="molecule type" value="Genomic_DNA"/>
</dbReference>
<dbReference type="Gene3D" id="3.40.50.880">
    <property type="match status" value="1"/>
</dbReference>
<evidence type="ECO:0000259" key="3">
    <source>
        <dbReference type="Pfam" id="PF17386"/>
    </source>
</evidence>
<sequence>MRETEKGSFTLPGESGYEELTLQLARRWGADMIRDSDGTVLSDELTNAGYGIYSTICLIRDHNEWAKAHPEQLQQTFLVTEPRSGTEVCLSIPLLEDFYKDQFRVNESPESIKYWQVYDRTSNQEISRTSWNFDSKIQSVIISETRPFHEYTVNFMAYRIWEEISMYNHVTNHWEKEHLMPLDPRHEETRNYLYNWLKTWCEEHPFTTVVRFTSLFYNFTWIWGSRERRRNLYSDWGSYDFTVSPAALKEFEEEYGYCLVSEDFINQGKFHVTHMPPGRRQLDYMEFINRFVVDYGKKLVELVHSFGKKASVFYDDSWIGLEPYHSSFKEFGFDGIIKCVFSGYEARLCAGVPVKTHELRLHPYLFPVGLKGTPTFAPEGNPAKDALEYWNRVRRAILRQKIDRIGLGGYLHLVADYPDFCRCIEKIADEFRSFKELHEKGEVYTLPIKAAVVHAWGKLRSWTLSGHFHETYMHDLIHINEALSGLPVQVEFISFEDVKNGVLNDVDVLINAGASGTAWSGGSAWEEDGILEEILRFVHRGGVFIGVNEPSAFDGHHTFFRMANVLGLDQDTGARVCHGRMEYEVERVPGLIPDHARVKGKKGLYLTDQETIVLGEEDKEPTITYHAYGKGAGIYLSSFQISNSNTRLLLSLMLYGRKMNLKQKYLTDNPETECAWYPDSGTLVIINNSEKQQTVSVETDTRSIMVSLAPYETVFEKL</sequence>
<dbReference type="Pfam" id="PF17385">
    <property type="entry name" value="LBP_M"/>
    <property type="match status" value="1"/>
</dbReference>
<dbReference type="InterPro" id="IPR035356">
    <property type="entry name" value="LBP_C"/>
</dbReference>
<dbReference type="Gene3D" id="2.60.40.10">
    <property type="entry name" value="Immunoglobulins"/>
    <property type="match status" value="1"/>
</dbReference>
<proteinExistence type="predicted"/>
<dbReference type="NCBIfam" id="TIGR02336">
    <property type="entry name" value="1,3-beta-galactosyl-N-acetylhexosamine phosphorylase"/>
    <property type="match status" value="1"/>
</dbReference>
<dbReference type="InterPro" id="IPR013780">
    <property type="entry name" value="Glyco_hydro_b"/>
</dbReference>
<evidence type="ECO:0000313" key="5">
    <source>
        <dbReference type="Proteomes" id="UP001276854"/>
    </source>
</evidence>
<gene>
    <name evidence="4" type="primary">gnpA</name>
    <name evidence="4" type="ORF">RZO55_06625</name>
</gene>
<feature type="domain" description="Lacto-N-biose phosphorylase C-terminal" evidence="3">
    <location>
        <begin position="665"/>
        <end position="714"/>
    </location>
</feature>
<evidence type="ECO:0000259" key="1">
    <source>
        <dbReference type="Pfam" id="PF09508"/>
    </source>
</evidence>
<dbReference type="Pfam" id="PF09508">
    <property type="entry name" value="Lact_bio_phlase"/>
    <property type="match status" value="1"/>
</dbReference>
<dbReference type="InterPro" id="IPR013783">
    <property type="entry name" value="Ig-like_fold"/>
</dbReference>
<organism evidence="4 5">
    <name type="scientific">Clostridium boliviensis</name>
    <dbReference type="NCBI Taxonomy" id="318465"/>
    <lineage>
        <taxon>Bacteria</taxon>
        <taxon>Bacillati</taxon>
        <taxon>Bacillota</taxon>
        <taxon>Clostridia</taxon>
        <taxon>Eubacteriales</taxon>
        <taxon>Clostridiaceae</taxon>
        <taxon>Clostridium</taxon>
    </lineage>
</organism>